<proteinExistence type="predicted"/>
<accession>A0A8T2TV95</accession>
<keyword evidence="1" id="KW-1133">Transmembrane helix</keyword>
<evidence type="ECO:0000313" key="2">
    <source>
        <dbReference type="EMBL" id="KAH7426338.1"/>
    </source>
</evidence>
<gene>
    <name evidence="2" type="ORF">KP509_11G096800</name>
</gene>
<protein>
    <submittedName>
        <fullName evidence="2">Uncharacterized protein</fullName>
    </submittedName>
</protein>
<dbReference type="EMBL" id="CM035416">
    <property type="protein sequence ID" value="KAH7426338.1"/>
    <property type="molecule type" value="Genomic_DNA"/>
</dbReference>
<comment type="caution">
    <text evidence="2">The sequence shown here is derived from an EMBL/GenBank/DDBJ whole genome shotgun (WGS) entry which is preliminary data.</text>
</comment>
<keyword evidence="3" id="KW-1185">Reference proteome</keyword>
<keyword evidence="1" id="KW-0812">Transmembrane</keyword>
<evidence type="ECO:0000256" key="1">
    <source>
        <dbReference type="SAM" id="Phobius"/>
    </source>
</evidence>
<evidence type="ECO:0000313" key="3">
    <source>
        <dbReference type="Proteomes" id="UP000825935"/>
    </source>
</evidence>
<name>A0A8T2TV95_CERRI</name>
<dbReference type="Proteomes" id="UP000825935">
    <property type="component" value="Chromosome 11"/>
</dbReference>
<feature type="transmembrane region" description="Helical" evidence="1">
    <location>
        <begin position="7"/>
        <end position="26"/>
    </location>
</feature>
<sequence>MSGTCESVLVPLCCLLFNCLIIHFRVIIHFSVFMRLFFTHLIIVARAFSLPTQLCLHNFWSFFIFLSSHDFSLLSLLWLHMLFPFFPTSADKHNFDFDYGALKSSFSINVNIQHRILLVL</sequence>
<dbReference type="AlphaFoldDB" id="A0A8T2TV95"/>
<organism evidence="2 3">
    <name type="scientific">Ceratopteris richardii</name>
    <name type="common">Triangle waterfern</name>
    <dbReference type="NCBI Taxonomy" id="49495"/>
    <lineage>
        <taxon>Eukaryota</taxon>
        <taxon>Viridiplantae</taxon>
        <taxon>Streptophyta</taxon>
        <taxon>Embryophyta</taxon>
        <taxon>Tracheophyta</taxon>
        <taxon>Polypodiopsida</taxon>
        <taxon>Polypodiidae</taxon>
        <taxon>Polypodiales</taxon>
        <taxon>Pteridineae</taxon>
        <taxon>Pteridaceae</taxon>
        <taxon>Parkerioideae</taxon>
        <taxon>Ceratopteris</taxon>
    </lineage>
</organism>
<keyword evidence="1" id="KW-0472">Membrane</keyword>
<reference evidence="2" key="1">
    <citation type="submission" date="2021-08" db="EMBL/GenBank/DDBJ databases">
        <title>WGS assembly of Ceratopteris richardii.</title>
        <authorList>
            <person name="Marchant D.B."/>
            <person name="Chen G."/>
            <person name="Jenkins J."/>
            <person name="Shu S."/>
            <person name="Leebens-Mack J."/>
            <person name="Grimwood J."/>
            <person name="Schmutz J."/>
            <person name="Soltis P."/>
            <person name="Soltis D."/>
            <person name="Chen Z.-H."/>
        </authorList>
    </citation>
    <scope>NUCLEOTIDE SEQUENCE</scope>
    <source>
        <strain evidence="2">Whitten #5841</strain>
        <tissue evidence="2">Leaf</tissue>
    </source>
</reference>
<feature type="transmembrane region" description="Helical" evidence="1">
    <location>
        <begin position="62"/>
        <end position="83"/>
    </location>
</feature>